<proteinExistence type="predicted"/>
<dbReference type="EMBL" id="RJKN01000002">
    <property type="protein sequence ID" value="ROP45041.1"/>
    <property type="molecule type" value="Genomic_DNA"/>
</dbReference>
<dbReference type="InParanoid" id="A0A3N1HRB5"/>
<protein>
    <submittedName>
        <fullName evidence="2">Uncharacterized protein</fullName>
    </submittedName>
</protein>
<organism evidence="2 3">
    <name type="scientific">Pseudokineococcus lusitanus</name>
    <dbReference type="NCBI Taxonomy" id="763993"/>
    <lineage>
        <taxon>Bacteria</taxon>
        <taxon>Bacillati</taxon>
        <taxon>Actinomycetota</taxon>
        <taxon>Actinomycetes</taxon>
        <taxon>Kineosporiales</taxon>
        <taxon>Kineosporiaceae</taxon>
        <taxon>Pseudokineococcus</taxon>
    </lineage>
</organism>
<evidence type="ECO:0000256" key="1">
    <source>
        <dbReference type="SAM" id="MobiDB-lite"/>
    </source>
</evidence>
<dbReference type="AlphaFoldDB" id="A0A3N1HRB5"/>
<dbReference type="Proteomes" id="UP000276232">
    <property type="component" value="Unassembled WGS sequence"/>
</dbReference>
<reference evidence="2 3" key="1">
    <citation type="journal article" date="2015" name="Stand. Genomic Sci.">
        <title>Genomic Encyclopedia of Bacterial and Archaeal Type Strains, Phase III: the genomes of soil and plant-associated and newly described type strains.</title>
        <authorList>
            <person name="Whitman W.B."/>
            <person name="Woyke T."/>
            <person name="Klenk H.P."/>
            <person name="Zhou Y."/>
            <person name="Lilburn T.G."/>
            <person name="Beck B.J."/>
            <person name="De Vos P."/>
            <person name="Vandamme P."/>
            <person name="Eisen J.A."/>
            <person name="Garrity G."/>
            <person name="Hugenholtz P."/>
            <person name="Kyrpides N.C."/>
        </authorList>
    </citation>
    <scope>NUCLEOTIDE SEQUENCE [LARGE SCALE GENOMIC DNA]</scope>
    <source>
        <strain evidence="2 3">CECT 7306</strain>
    </source>
</reference>
<comment type="caution">
    <text evidence="2">The sequence shown here is derived from an EMBL/GenBank/DDBJ whole genome shotgun (WGS) entry which is preliminary data.</text>
</comment>
<feature type="region of interest" description="Disordered" evidence="1">
    <location>
        <begin position="1"/>
        <end position="27"/>
    </location>
</feature>
<sequence length="117" mass="11460">MSAAAGTTTRATTRATTTATTGVRTADGHDVAAALAATTDRDAAARAVRRLERAACAPLGGTDGEPLVVLQRRAARALGRLAPGSGRALDEALAELRGGVAPVTPGAAGTTTAARAA</sequence>
<accession>A0A3N1HRB5</accession>
<gene>
    <name evidence="2" type="ORF">EDC03_1171</name>
</gene>
<keyword evidence="3" id="KW-1185">Reference proteome</keyword>
<evidence type="ECO:0000313" key="2">
    <source>
        <dbReference type="EMBL" id="ROP45041.1"/>
    </source>
</evidence>
<evidence type="ECO:0000313" key="3">
    <source>
        <dbReference type="Proteomes" id="UP000276232"/>
    </source>
</evidence>
<name>A0A3N1HRB5_9ACTN</name>
<dbReference type="RefSeq" id="WP_123379230.1">
    <property type="nucleotide sequence ID" value="NZ_RJKN01000002.1"/>
</dbReference>